<dbReference type="PROSITE" id="PS51128">
    <property type="entry name" value="ZF_DKSA_2"/>
    <property type="match status" value="1"/>
</dbReference>
<evidence type="ECO:0000256" key="6">
    <source>
        <dbReference type="SAM" id="MobiDB-lite"/>
    </source>
</evidence>
<dbReference type="SUPFAM" id="SSF109635">
    <property type="entry name" value="DnaK suppressor protein DksA, alpha-hairpin domain"/>
    <property type="match status" value="1"/>
</dbReference>
<dbReference type="InterPro" id="IPR037187">
    <property type="entry name" value="DnaK_N"/>
</dbReference>
<organism evidence="8 9">
    <name type="scientific">Peribacillus muralis</name>
    <dbReference type="NCBI Taxonomy" id="264697"/>
    <lineage>
        <taxon>Bacteria</taxon>
        <taxon>Bacillati</taxon>
        <taxon>Bacillota</taxon>
        <taxon>Bacilli</taxon>
        <taxon>Bacillales</taxon>
        <taxon>Bacillaceae</taxon>
        <taxon>Peribacillus</taxon>
    </lineage>
</organism>
<dbReference type="Gene3D" id="1.20.120.910">
    <property type="entry name" value="DksA, coiled-coil domain"/>
    <property type="match status" value="1"/>
</dbReference>
<evidence type="ECO:0000313" key="9">
    <source>
        <dbReference type="Proteomes" id="UP000077926"/>
    </source>
</evidence>
<dbReference type="InterPro" id="IPR014240">
    <property type="entry name" value="YteA"/>
</dbReference>
<dbReference type="Pfam" id="PF01258">
    <property type="entry name" value="zf-dskA_traR"/>
    <property type="match status" value="1"/>
</dbReference>
<keyword evidence="2" id="KW-0863">Zinc-finger</keyword>
<name>A0A1B3XUC2_9BACI</name>
<evidence type="ECO:0000259" key="7">
    <source>
        <dbReference type="Pfam" id="PF01258"/>
    </source>
</evidence>
<keyword evidence="3" id="KW-0862">Zinc</keyword>
<feature type="region of interest" description="Disordered" evidence="6">
    <location>
        <begin position="149"/>
        <end position="195"/>
    </location>
</feature>
<keyword evidence="1" id="KW-0479">Metal-binding</keyword>
<proteinExistence type="predicted"/>
<sequence length="249" mass="28675">MPTKQQIQTFKKELLQEKSELETRIQNDEGTVLNKSQTESVGELSSYDNHPADLGTELFEMERNQALDEHAQSEMEKIEEALTAIEDGSYGHCKTCQKEIPTERLEAIPSTLYCVEHTPERTNAQDRPVEEDILIPSKGDDFENRHQNEIVDKEDSFGEVAKFGTSETPSDYTGDHDNYNDLYQNEDETNGFPEDYEGFAANDIEGKNRVDIPNKRQKEYEDTLEAEHIDSNIGDIPYKQRDRYINEKK</sequence>
<evidence type="ECO:0000256" key="3">
    <source>
        <dbReference type="ARBA" id="ARBA00022833"/>
    </source>
</evidence>
<feature type="domain" description="Zinc finger DksA/TraR C4-type" evidence="7">
    <location>
        <begin position="88"/>
        <end position="116"/>
    </location>
</feature>
<evidence type="ECO:0000256" key="1">
    <source>
        <dbReference type="ARBA" id="ARBA00022723"/>
    </source>
</evidence>
<dbReference type="OrthoDB" id="9811543at2"/>
<dbReference type="RefSeq" id="WP_064462627.1">
    <property type="nucleotide sequence ID" value="NZ_CP017080.1"/>
</dbReference>
<dbReference type="PANTHER" id="PTHR33823">
    <property type="entry name" value="RNA POLYMERASE-BINDING TRANSCRIPTION FACTOR DKSA-RELATED"/>
    <property type="match status" value="1"/>
</dbReference>
<dbReference type="InterPro" id="IPR000962">
    <property type="entry name" value="Znf_DskA_TraR"/>
</dbReference>
<dbReference type="EMBL" id="CP017080">
    <property type="protein sequence ID" value="AOH56820.1"/>
    <property type="molecule type" value="Genomic_DNA"/>
</dbReference>
<feature type="zinc finger region" description="dksA C4-type" evidence="4">
    <location>
        <begin position="93"/>
        <end position="117"/>
    </location>
</feature>
<protein>
    <submittedName>
        <fullName evidence="8">Molecular chaperone DnaK</fullName>
    </submittedName>
</protein>
<keyword evidence="5" id="KW-0175">Coiled coil</keyword>
<keyword evidence="9" id="KW-1185">Reference proteome</keyword>
<accession>A0A1B3XUC2</accession>
<gene>
    <name evidence="8" type="ORF">ABE28_020825</name>
</gene>
<dbReference type="STRING" id="264697.ABE28_020825"/>
<dbReference type="PANTHER" id="PTHR33823:SF4">
    <property type="entry name" value="GENERAL STRESS PROTEIN 16O"/>
    <property type="match status" value="1"/>
</dbReference>
<evidence type="ECO:0000256" key="2">
    <source>
        <dbReference type="ARBA" id="ARBA00022771"/>
    </source>
</evidence>
<feature type="coiled-coil region" evidence="5">
    <location>
        <begin position="4"/>
        <end position="31"/>
    </location>
</feature>
<dbReference type="GO" id="GO:0008270">
    <property type="term" value="F:zinc ion binding"/>
    <property type="evidence" value="ECO:0007669"/>
    <property type="project" value="UniProtKB-KW"/>
</dbReference>
<feature type="region of interest" description="Disordered" evidence="6">
    <location>
        <begin position="33"/>
        <end position="52"/>
    </location>
</feature>
<dbReference type="KEGG" id="bmur:ABE28_020825"/>
<reference evidence="8 9" key="1">
    <citation type="submission" date="2016-08" db="EMBL/GenBank/DDBJ databases">
        <title>Complete genome sequence of Bacillus muralis G25-68, a strain with toxicity to nematodes.</title>
        <authorList>
            <person name="Zheng Z."/>
        </authorList>
    </citation>
    <scope>NUCLEOTIDE SEQUENCE [LARGE SCALE GENOMIC DNA]</scope>
    <source>
        <strain evidence="8 9">G25-68</strain>
    </source>
</reference>
<dbReference type="SUPFAM" id="SSF57716">
    <property type="entry name" value="Glucocorticoid receptor-like (DNA-binding domain)"/>
    <property type="match status" value="1"/>
</dbReference>
<dbReference type="AlphaFoldDB" id="A0A1B3XUC2"/>
<evidence type="ECO:0000256" key="5">
    <source>
        <dbReference type="SAM" id="Coils"/>
    </source>
</evidence>
<evidence type="ECO:0000313" key="8">
    <source>
        <dbReference type="EMBL" id="AOH56820.1"/>
    </source>
</evidence>
<dbReference type="Proteomes" id="UP000077926">
    <property type="component" value="Chromosome"/>
</dbReference>
<dbReference type="NCBIfam" id="TIGR02890">
    <property type="entry name" value="bacill_yteA"/>
    <property type="match status" value="1"/>
</dbReference>
<evidence type="ECO:0000256" key="4">
    <source>
        <dbReference type="PROSITE-ProRule" id="PRU00510"/>
    </source>
</evidence>
<feature type="compositionally biased region" description="Acidic residues" evidence="6">
    <location>
        <begin position="184"/>
        <end position="195"/>
    </location>
</feature>